<sequence length="43" mass="4619">MCIFFSPNSVISSIDTAGSISDSFYINSDVVSLANGELRNSLF</sequence>
<name>A0A0N4X689_HAEPC</name>
<accession>A0A0N4X689</accession>
<evidence type="ECO:0000313" key="1">
    <source>
        <dbReference type="EMBL" id="VDO79907.1"/>
    </source>
</evidence>
<dbReference type="AlphaFoldDB" id="A0A0N4X689"/>
<evidence type="ECO:0000313" key="3">
    <source>
        <dbReference type="WBParaSite" id="HPLM_0001988101-mRNA-1"/>
    </source>
</evidence>
<dbReference type="Proteomes" id="UP000268014">
    <property type="component" value="Unassembled WGS sequence"/>
</dbReference>
<dbReference type="OrthoDB" id="5825563at2759"/>
<dbReference type="EMBL" id="UZAF01021662">
    <property type="protein sequence ID" value="VDO79907.1"/>
    <property type="molecule type" value="Genomic_DNA"/>
</dbReference>
<protein>
    <submittedName>
        <fullName evidence="1 3">Uncharacterized protein</fullName>
    </submittedName>
</protein>
<evidence type="ECO:0000313" key="2">
    <source>
        <dbReference type="Proteomes" id="UP000268014"/>
    </source>
</evidence>
<reference evidence="3" key="1">
    <citation type="submission" date="2017-02" db="UniProtKB">
        <authorList>
            <consortium name="WormBaseParasite"/>
        </authorList>
    </citation>
    <scope>IDENTIFICATION</scope>
</reference>
<proteinExistence type="predicted"/>
<keyword evidence="2" id="KW-1185">Reference proteome</keyword>
<dbReference type="WBParaSite" id="HPLM_0001988101-mRNA-1">
    <property type="protein sequence ID" value="HPLM_0001988101-mRNA-1"/>
    <property type="gene ID" value="HPLM_0001988101"/>
</dbReference>
<reference evidence="1 2" key="2">
    <citation type="submission" date="2018-11" db="EMBL/GenBank/DDBJ databases">
        <authorList>
            <consortium name="Pathogen Informatics"/>
        </authorList>
    </citation>
    <scope>NUCLEOTIDE SEQUENCE [LARGE SCALE GENOMIC DNA]</scope>
    <source>
        <strain evidence="1 2">MHpl1</strain>
    </source>
</reference>
<gene>
    <name evidence="1" type="ORF">HPLM_LOCUS19873</name>
</gene>
<organism evidence="3">
    <name type="scientific">Haemonchus placei</name>
    <name type="common">Barber's pole worm</name>
    <dbReference type="NCBI Taxonomy" id="6290"/>
    <lineage>
        <taxon>Eukaryota</taxon>
        <taxon>Metazoa</taxon>
        <taxon>Ecdysozoa</taxon>
        <taxon>Nematoda</taxon>
        <taxon>Chromadorea</taxon>
        <taxon>Rhabditida</taxon>
        <taxon>Rhabditina</taxon>
        <taxon>Rhabditomorpha</taxon>
        <taxon>Strongyloidea</taxon>
        <taxon>Trichostrongylidae</taxon>
        <taxon>Haemonchus</taxon>
    </lineage>
</organism>